<sequence>MNLQSGNLYWPTTISNPPTYPPLQEDIQCDVAIIGGGSSGAQCAYYLMAKGIDVVLIEKEKIGHGSTSANTALLQYLGDKMFYQLINSFGEDIAVNHLKLSSKAIDEIEKISGLLDLDPNFFRRDSLYYASYQEDLVKLKKDYSFLKKHHFEVDFLTSRDIADLYPFSKSAAIYCRNDGEINPYKFTVGLIKKLQNCGLRVFEETHIQGKKVEKDYTLLQTNHHHTIRANSVIVAAGYQCQEFKHDKNVSFVSSYAVITNPVDDLSSWYQKTLIWETARPYIYMRTTSDNRIIIGGLDENTTNPQKRESMLINKKQKLIQEFNKLFPSIEVEPQYYLSALYAGTHDGMPIIGVYEDFPNWYFLMGYGDNGMIYNMLLSQIITDVITKGSSPYLNIYLQTRPLLENK</sequence>
<evidence type="ECO:0000259" key="1">
    <source>
        <dbReference type="Pfam" id="PF01266"/>
    </source>
</evidence>
<dbReference type="InterPro" id="IPR006076">
    <property type="entry name" value="FAD-dep_OxRdtase"/>
</dbReference>
<gene>
    <name evidence="2" type="ORF">F8153_14950</name>
</gene>
<evidence type="ECO:0000313" key="3">
    <source>
        <dbReference type="Proteomes" id="UP000465601"/>
    </source>
</evidence>
<dbReference type="Gene3D" id="3.50.50.60">
    <property type="entry name" value="FAD/NAD(P)-binding domain"/>
    <property type="match status" value="1"/>
</dbReference>
<protein>
    <submittedName>
        <fullName evidence="2">FAD-dependent oxidoreductase</fullName>
    </submittedName>
</protein>
<dbReference type="PANTHER" id="PTHR13847">
    <property type="entry name" value="SARCOSINE DEHYDROGENASE-RELATED"/>
    <property type="match status" value="1"/>
</dbReference>
<dbReference type="Proteomes" id="UP000465601">
    <property type="component" value="Unassembled WGS sequence"/>
</dbReference>
<comment type="caution">
    <text evidence="2">The sequence shown here is derived from an EMBL/GenBank/DDBJ whole genome shotgun (WGS) entry which is preliminary data.</text>
</comment>
<reference evidence="2 3" key="1">
    <citation type="submission" date="2019-10" db="EMBL/GenBank/DDBJ databases">
        <title>Alkaliphilus serpentinus sp. nov. and Alkaliphilus pronyensis sp. nov., two novel anaerobic alkaliphilic species isolated from the serpentinized-hosted hydrothermal field of the Prony Bay (New Caledonia).</title>
        <authorList>
            <person name="Postec A."/>
        </authorList>
    </citation>
    <scope>NUCLEOTIDE SEQUENCE [LARGE SCALE GENOMIC DNA]</scope>
    <source>
        <strain evidence="2 3">LacT</strain>
    </source>
</reference>
<dbReference type="OrthoDB" id="571248at2"/>
<evidence type="ECO:0000313" key="2">
    <source>
        <dbReference type="EMBL" id="KAB3525589.1"/>
    </source>
</evidence>
<dbReference type="AlphaFoldDB" id="A0A833HLD6"/>
<dbReference type="EMBL" id="WBZB01000063">
    <property type="protein sequence ID" value="KAB3525589.1"/>
    <property type="molecule type" value="Genomic_DNA"/>
</dbReference>
<dbReference type="InterPro" id="IPR036188">
    <property type="entry name" value="FAD/NAD-bd_sf"/>
</dbReference>
<accession>A0A833HLD6</accession>
<dbReference type="Pfam" id="PF01266">
    <property type="entry name" value="DAO"/>
    <property type="match status" value="1"/>
</dbReference>
<dbReference type="GO" id="GO:0005737">
    <property type="term" value="C:cytoplasm"/>
    <property type="evidence" value="ECO:0007669"/>
    <property type="project" value="TreeGrafter"/>
</dbReference>
<dbReference type="Gene3D" id="3.30.9.10">
    <property type="entry name" value="D-Amino Acid Oxidase, subunit A, domain 2"/>
    <property type="match status" value="1"/>
</dbReference>
<keyword evidence="3" id="KW-1185">Reference proteome</keyword>
<dbReference type="SUPFAM" id="SSF51905">
    <property type="entry name" value="FAD/NAD(P)-binding domain"/>
    <property type="match status" value="1"/>
</dbReference>
<dbReference type="RefSeq" id="WP_151867156.1">
    <property type="nucleotide sequence ID" value="NZ_WBZB01000063.1"/>
</dbReference>
<feature type="domain" description="FAD dependent oxidoreductase" evidence="1">
    <location>
        <begin position="30"/>
        <end position="383"/>
    </location>
</feature>
<name>A0A833HLD6_9FIRM</name>
<organism evidence="2 3">
    <name type="scientific">Alkaliphilus serpentinus</name>
    <dbReference type="NCBI Taxonomy" id="1482731"/>
    <lineage>
        <taxon>Bacteria</taxon>
        <taxon>Bacillati</taxon>
        <taxon>Bacillota</taxon>
        <taxon>Clostridia</taxon>
        <taxon>Peptostreptococcales</taxon>
        <taxon>Natronincolaceae</taxon>
        <taxon>Alkaliphilus</taxon>
    </lineage>
</organism>
<dbReference type="PANTHER" id="PTHR13847:SF201">
    <property type="entry name" value="PUTATIBE OXIDOREDUCTASE"/>
    <property type="match status" value="1"/>
</dbReference>
<proteinExistence type="predicted"/>